<keyword evidence="2" id="KW-1185">Reference proteome</keyword>
<proteinExistence type="predicted"/>
<organism evidence="1 2">
    <name type="scientific">Goodea atripinnis</name>
    <dbReference type="NCBI Taxonomy" id="208336"/>
    <lineage>
        <taxon>Eukaryota</taxon>
        <taxon>Metazoa</taxon>
        <taxon>Chordata</taxon>
        <taxon>Craniata</taxon>
        <taxon>Vertebrata</taxon>
        <taxon>Euteleostomi</taxon>
        <taxon>Actinopterygii</taxon>
        <taxon>Neopterygii</taxon>
        <taxon>Teleostei</taxon>
        <taxon>Neoteleostei</taxon>
        <taxon>Acanthomorphata</taxon>
        <taxon>Ovalentaria</taxon>
        <taxon>Atherinomorphae</taxon>
        <taxon>Cyprinodontiformes</taxon>
        <taxon>Goodeidae</taxon>
        <taxon>Goodea</taxon>
    </lineage>
</organism>
<sequence length="112" mass="12325">MYAQESDFIMLFCSCEYHRKIIAVNRSDCIPAWGLSRTLVKVPLHSPPWGYLMGWDNTVISPLLVLLSPGLCGKGDACLAGLAHLRPDPLPQFWSVLLQKAYLAAGLTGLQP</sequence>
<dbReference type="Proteomes" id="UP001476798">
    <property type="component" value="Unassembled WGS sequence"/>
</dbReference>
<comment type="caution">
    <text evidence="1">The sequence shown here is derived from an EMBL/GenBank/DDBJ whole genome shotgun (WGS) entry which is preliminary data.</text>
</comment>
<name>A0ABV0N9H3_9TELE</name>
<dbReference type="EMBL" id="JAHRIO010030586">
    <property type="protein sequence ID" value="MEQ2168039.1"/>
    <property type="molecule type" value="Genomic_DNA"/>
</dbReference>
<gene>
    <name evidence="1" type="ORF">GOODEAATRI_010327</name>
</gene>
<evidence type="ECO:0000313" key="2">
    <source>
        <dbReference type="Proteomes" id="UP001476798"/>
    </source>
</evidence>
<reference evidence="1 2" key="1">
    <citation type="submission" date="2021-06" db="EMBL/GenBank/DDBJ databases">
        <authorList>
            <person name="Palmer J.M."/>
        </authorList>
    </citation>
    <scope>NUCLEOTIDE SEQUENCE [LARGE SCALE GENOMIC DNA]</scope>
    <source>
        <strain evidence="1 2">GA_2019</strain>
        <tissue evidence="1">Muscle</tissue>
    </source>
</reference>
<evidence type="ECO:0000313" key="1">
    <source>
        <dbReference type="EMBL" id="MEQ2168039.1"/>
    </source>
</evidence>
<protein>
    <submittedName>
        <fullName evidence="1">Uncharacterized protein</fullName>
    </submittedName>
</protein>
<accession>A0ABV0N9H3</accession>